<gene>
    <name evidence="7" type="primary">menD</name>
    <name evidence="11" type="ORF">HNQ88_002480</name>
</gene>
<comment type="caution">
    <text evidence="11">The sequence shown here is derived from an EMBL/GenBank/DDBJ whole genome shotgun (WGS) entry which is preliminary data.</text>
</comment>
<dbReference type="PIRSF" id="PIRSF004983">
    <property type="entry name" value="MenD"/>
    <property type="match status" value="1"/>
</dbReference>
<proteinExistence type="inferred from homology"/>
<dbReference type="Pfam" id="PF16582">
    <property type="entry name" value="TPP_enzyme_M_2"/>
    <property type="match status" value="1"/>
</dbReference>
<dbReference type="GO" id="GO:0030145">
    <property type="term" value="F:manganese ion binding"/>
    <property type="evidence" value="ECO:0007669"/>
    <property type="project" value="UniProtKB-UniRule"/>
</dbReference>
<sequence length="578" mass="65923">MLLQPIIDLAEICHKHGVEKAVLSPGSRVAPLTLAFTRHPKINCQTLSDERSAAFVGMGMALNDDKPVVLACTSGSAAYNYAPAVSEAFYQQIPLIILTADRPSEWLDQMDGQTIKQKDIYGKHVKNSYELPIDYDNENTQWHINRIMNEAILEAQRFPKGPVHINIPLREPFYPEENETFQPSENIRIIKELEGSRLLSDEEIEELAKKIRSKKTIIIAGQRKKDIEFSNVINRFIETHNIPVFGDILSNIHDSEEVIKLQDSFLLNDKIRNEESLKPELIITFGKSVISKQLKLYLRSVKNLKHWHIQTDGYCPDTFQCLTKIIRTDAFTFFNQMLQISDNLGNEELQNNWKSIDLQCKMTQNEFFASQKNANEWGEFSSLQSIIQSLPDTALLHLSNSMSIRYANYIGLEPDAPELFCNRGTSGIDGSNSTAVGISLATPERMNIIITGDMAFFYDRNAFWHNYSMANLRVIVMNNHAGGIFRLIKGPSQQEELEEYFETRQNLNAQNTAMDFSMDYSYAYDENSLNKALIDFFKPSENCKLLEVNSDSSINAKIFDLFKGCIKNSDFKLTSEKK</sequence>
<dbReference type="Gene3D" id="3.40.50.970">
    <property type="match status" value="2"/>
</dbReference>
<dbReference type="AlphaFoldDB" id="A0AAE4BT34"/>
<keyword evidence="4 7" id="KW-0460">Magnesium</keyword>
<evidence type="ECO:0000313" key="12">
    <source>
        <dbReference type="Proteomes" id="UP001185092"/>
    </source>
</evidence>
<evidence type="ECO:0000256" key="6">
    <source>
        <dbReference type="ARBA" id="ARBA00023211"/>
    </source>
</evidence>
<name>A0AAE4BT34_9BACT</name>
<feature type="domain" description="Menaquinone biosynthesis protein MenD middle" evidence="10">
    <location>
        <begin position="206"/>
        <end position="396"/>
    </location>
</feature>
<accession>A0AAE4BT34</accession>
<dbReference type="InterPro" id="IPR004433">
    <property type="entry name" value="MenaQ_synth_MenD"/>
</dbReference>
<evidence type="ECO:0000313" key="11">
    <source>
        <dbReference type="EMBL" id="MDR6239443.1"/>
    </source>
</evidence>
<evidence type="ECO:0000256" key="4">
    <source>
        <dbReference type="ARBA" id="ARBA00022842"/>
    </source>
</evidence>
<feature type="domain" description="Thiamine pyrophosphate enzyme N-terminal TPP-binding" evidence="9">
    <location>
        <begin position="9"/>
        <end position="118"/>
    </location>
</feature>
<evidence type="ECO:0000256" key="1">
    <source>
        <dbReference type="ARBA" id="ARBA00022428"/>
    </source>
</evidence>
<reference evidence="11" key="1">
    <citation type="submission" date="2023-07" db="EMBL/GenBank/DDBJ databases">
        <title>Genomic Encyclopedia of Type Strains, Phase IV (KMG-IV): sequencing the most valuable type-strain genomes for metagenomic binning, comparative biology and taxonomic classification.</title>
        <authorList>
            <person name="Goeker M."/>
        </authorList>
    </citation>
    <scope>NUCLEOTIDE SEQUENCE</scope>
    <source>
        <strain evidence="11">DSM 26174</strain>
    </source>
</reference>
<keyword evidence="5 7" id="KW-0786">Thiamine pyrophosphate</keyword>
<organism evidence="11 12">
    <name type="scientific">Aureibacter tunicatorum</name>
    <dbReference type="NCBI Taxonomy" id="866807"/>
    <lineage>
        <taxon>Bacteria</taxon>
        <taxon>Pseudomonadati</taxon>
        <taxon>Bacteroidota</taxon>
        <taxon>Cytophagia</taxon>
        <taxon>Cytophagales</taxon>
        <taxon>Persicobacteraceae</taxon>
        <taxon>Aureibacter</taxon>
    </lineage>
</organism>
<dbReference type="PANTHER" id="PTHR42916">
    <property type="entry name" value="2-SUCCINYL-5-ENOLPYRUVYL-6-HYDROXY-3-CYCLOHEXENE-1-CARBOXYLATE SYNTHASE"/>
    <property type="match status" value="1"/>
</dbReference>
<dbReference type="GO" id="GO:0000287">
    <property type="term" value="F:magnesium ion binding"/>
    <property type="evidence" value="ECO:0007669"/>
    <property type="project" value="UniProtKB-UniRule"/>
</dbReference>
<keyword evidence="12" id="KW-1185">Reference proteome</keyword>
<protein>
    <recommendedName>
        <fullName evidence="7">2-succinyl-5-enolpyruvyl-6-hydroxy-3-cyclohexene-1-carboxylate synthase</fullName>
        <shortName evidence="7">SEPHCHC synthase</shortName>
        <ecNumber evidence="7">2.2.1.9</ecNumber>
    </recommendedName>
    <alternativeName>
        <fullName evidence="7">Menaquinone biosynthesis protein MenD</fullName>
    </alternativeName>
</protein>
<dbReference type="Pfam" id="PF02775">
    <property type="entry name" value="TPP_enzyme_C"/>
    <property type="match status" value="1"/>
</dbReference>
<evidence type="ECO:0000256" key="5">
    <source>
        <dbReference type="ARBA" id="ARBA00023052"/>
    </source>
</evidence>
<comment type="similarity">
    <text evidence="7">Belongs to the TPP enzyme family. MenD subfamily.</text>
</comment>
<keyword evidence="3 7" id="KW-0479">Metal-binding</keyword>
<evidence type="ECO:0000256" key="3">
    <source>
        <dbReference type="ARBA" id="ARBA00022723"/>
    </source>
</evidence>
<evidence type="ECO:0000256" key="7">
    <source>
        <dbReference type="HAMAP-Rule" id="MF_01659"/>
    </source>
</evidence>
<dbReference type="InterPro" id="IPR011766">
    <property type="entry name" value="TPP_enzyme_TPP-bd"/>
</dbReference>
<dbReference type="InterPro" id="IPR012001">
    <property type="entry name" value="Thiamin_PyroP_enz_TPP-bd_dom"/>
</dbReference>
<comment type="catalytic activity">
    <reaction evidence="7">
        <text>isochorismate + 2-oxoglutarate + H(+) = 5-enolpyruvoyl-6-hydroxy-2-succinyl-cyclohex-3-ene-1-carboxylate + CO2</text>
        <dbReference type="Rhea" id="RHEA:25593"/>
        <dbReference type="ChEBI" id="CHEBI:15378"/>
        <dbReference type="ChEBI" id="CHEBI:16526"/>
        <dbReference type="ChEBI" id="CHEBI:16810"/>
        <dbReference type="ChEBI" id="CHEBI:29780"/>
        <dbReference type="ChEBI" id="CHEBI:58818"/>
        <dbReference type="EC" id="2.2.1.9"/>
    </reaction>
</comment>
<dbReference type="HAMAP" id="MF_01659">
    <property type="entry name" value="MenD"/>
    <property type="match status" value="1"/>
</dbReference>
<dbReference type="SUPFAM" id="SSF52518">
    <property type="entry name" value="Thiamin diphosphate-binding fold (THDP-binding)"/>
    <property type="match status" value="2"/>
</dbReference>
<dbReference type="EMBL" id="JAVDQD010000002">
    <property type="protein sequence ID" value="MDR6239443.1"/>
    <property type="molecule type" value="Genomic_DNA"/>
</dbReference>
<evidence type="ECO:0000259" key="9">
    <source>
        <dbReference type="Pfam" id="PF02776"/>
    </source>
</evidence>
<evidence type="ECO:0000259" key="10">
    <source>
        <dbReference type="Pfam" id="PF16582"/>
    </source>
</evidence>
<keyword evidence="1 7" id="KW-0474">Menaquinone biosynthesis</keyword>
<dbReference type="InterPro" id="IPR029061">
    <property type="entry name" value="THDP-binding"/>
</dbReference>
<dbReference type="InterPro" id="IPR029035">
    <property type="entry name" value="DHS-like_NAD/FAD-binding_dom"/>
</dbReference>
<comment type="subunit">
    <text evidence="7">Homodimer.</text>
</comment>
<dbReference type="NCBIfam" id="TIGR00173">
    <property type="entry name" value="menD"/>
    <property type="match status" value="1"/>
</dbReference>
<keyword evidence="6 7" id="KW-0464">Manganese</keyword>
<dbReference type="PANTHER" id="PTHR42916:SF1">
    <property type="entry name" value="PROTEIN PHYLLO, CHLOROPLASTIC"/>
    <property type="match status" value="1"/>
</dbReference>
<dbReference type="GO" id="GO:0070204">
    <property type="term" value="F:2-succinyl-5-enolpyruvyl-6-hydroxy-3-cyclohexene-1-carboxylic-acid synthase activity"/>
    <property type="evidence" value="ECO:0007669"/>
    <property type="project" value="UniProtKB-UniRule"/>
</dbReference>
<dbReference type="Gene3D" id="3.40.50.1220">
    <property type="entry name" value="TPP-binding domain"/>
    <property type="match status" value="1"/>
</dbReference>
<dbReference type="CDD" id="cd02009">
    <property type="entry name" value="TPP_SHCHC_synthase"/>
    <property type="match status" value="1"/>
</dbReference>
<dbReference type="EC" id="2.2.1.9" evidence="7"/>
<comment type="function">
    <text evidence="7">Catalyzes the thiamine diphosphate-dependent decarboxylation of 2-oxoglutarate and the subsequent addition of the resulting succinic semialdehyde-thiamine pyrophosphate anion to isochorismate to yield 2-succinyl-5-enolpyruvyl-6-hydroxy-3-cyclohexene-1-carboxylate (SEPHCHC).</text>
</comment>
<dbReference type="SUPFAM" id="SSF52467">
    <property type="entry name" value="DHS-like NAD/FAD-binding domain"/>
    <property type="match status" value="1"/>
</dbReference>
<evidence type="ECO:0000259" key="8">
    <source>
        <dbReference type="Pfam" id="PF02775"/>
    </source>
</evidence>
<comment type="cofactor">
    <cofactor evidence="7">
        <name>Mg(2+)</name>
        <dbReference type="ChEBI" id="CHEBI:18420"/>
    </cofactor>
    <cofactor evidence="7">
        <name>Mn(2+)</name>
        <dbReference type="ChEBI" id="CHEBI:29035"/>
    </cofactor>
</comment>
<dbReference type="Proteomes" id="UP001185092">
    <property type="component" value="Unassembled WGS sequence"/>
</dbReference>
<evidence type="ECO:0000256" key="2">
    <source>
        <dbReference type="ARBA" id="ARBA00022679"/>
    </source>
</evidence>
<comment type="cofactor">
    <cofactor evidence="7">
        <name>thiamine diphosphate</name>
        <dbReference type="ChEBI" id="CHEBI:58937"/>
    </cofactor>
    <text evidence="7">Binds 1 thiamine pyrophosphate per subunit.</text>
</comment>
<dbReference type="RefSeq" id="WP_309939108.1">
    <property type="nucleotide sequence ID" value="NZ_AP025305.1"/>
</dbReference>
<dbReference type="CDD" id="cd07037">
    <property type="entry name" value="TPP_PYR_MenD"/>
    <property type="match status" value="1"/>
</dbReference>
<dbReference type="GO" id="GO:0009234">
    <property type="term" value="P:menaquinone biosynthetic process"/>
    <property type="evidence" value="ECO:0007669"/>
    <property type="project" value="UniProtKB-UniRule"/>
</dbReference>
<dbReference type="GO" id="GO:0030976">
    <property type="term" value="F:thiamine pyrophosphate binding"/>
    <property type="evidence" value="ECO:0007669"/>
    <property type="project" value="UniProtKB-UniRule"/>
</dbReference>
<comment type="pathway">
    <text evidence="7">Quinol/quinone metabolism; 1,4-dihydroxy-2-naphthoate biosynthesis; 1,4-dihydroxy-2-naphthoate from chorismate: step 2/7.</text>
</comment>
<comment type="pathway">
    <text evidence="7">Quinol/quinone metabolism; menaquinone biosynthesis.</text>
</comment>
<keyword evidence="2 7" id="KW-0808">Transferase</keyword>
<dbReference type="Pfam" id="PF02776">
    <property type="entry name" value="TPP_enzyme_N"/>
    <property type="match status" value="1"/>
</dbReference>
<dbReference type="InterPro" id="IPR032264">
    <property type="entry name" value="MenD_middle"/>
</dbReference>
<feature type="domain" description="Thiamine pyrophosphate enzyme TPP-binding" evidence="8">
    <location>
        <begin position="420"/>
        <end position="519"/>
    </location>
</feature>